<keyword evidence="2" id="KW-1185">Reference proteome</keyword>
<evidence type="ECO:0000313" key="1">
    <source>
        <dbReference type="EMBL" id="MFD1913805.1"/>
    </source>
</evidence>
<proteinExistence type="predicted"/>
<comment type="caution">
    <text evidence="1">The sequence shown here is derived from an EMBL/GenBank/DDBJ whole genome shotgun (WGS) entry which is preliminary data.</text>
</comment>
<dbReference type="RefSeq" id="WP_390264287.1">
    <property type="nucleotide sequence ID" value="NZ_JBHUGH010000013.1"/>
</dbReference>
<organism evidence="1 2">
    <name type="scientific">Halodurantibacterium flavum</name>
    <dbReference type="NCBI Taxonomy" id="1382802"/>
    <lineage>
        <taxon>Bacteria</taxon>
        <taxon>Pseudomonadati</taxon>
        <taxon>Pseudomonadota</taxon>
        <taxon>Alphaproteobacteria</taxon>
        <taxon>Rhodobacterales</taxon>
        <taxon>Paracoccaceae</taxon>
        <taxon>Halodurantibacterium</taxon>
    </lineage>
</organism>
<dbReference type="Pfam" id="PF02924">
    <property type="entry name" value="HDPD"/>
    <property type="match status" value="1"/>
</dbReference>
<dbReference type="InterPro" id="IPR004195">
    <property type="entry name" value="Head_decoration_D"/>
</dbReference>
<name>A0ABW4S9W4_9RHOB</name>
<evidence type="ECO:0000313" key="2">
    <source>
        <dbReference type="Proteomes" id="UP001597353"/>
    </source>
</evidence>
<dbReference type="EMBL" id="JBHUGH010000013">
    <property type="protein sequence ID" value="MFD1913805.1"/>
    <property type="molecule type" value="Genomic_DNA"/>
</dbReference>
<gene>
    <name evidence="1" type="ORF">ACFSGJ_16445</name>
</gene>
<protein>
    <submittedName>
        <fullName evidence="1">Head decoration protein</fullName>
    </submittedName>
</protein>
<reference evidence="2" key="1">
    <citation type="journal article" date="2019" name="Int. J. Syst. Evol. Microbiol.">
        <title>The Global Catalogue of Microorganisms (GCM) 10K type strain sequencing project: providing services to taxonomists for standard genome sequencing and annotation.</title>
        <authorList>
            <consortium name="The Broad Institute Genomics Platform"/>
            <consortium name="The Broad Institute Genome Sequencing Center for Infectious Disease"/>
            <person name="Wu L."/>
            <person name="Ma J."/>
        </authorList>
    </citation>
    <scope>NUCLEOTIDE SEQUENCE [LARGE SCALE GENOMIC DNA]</scope>
    <source>
        <strain evidence="2">CGMCC 4.7242</strain>
    </source>
</reference>
<sequence>MAPLVKAPTEGDLLKYDLEKNYTREAVTLLAGTDYPLGAILGLITSGANAGKYRLSRNAAGSPDIGDQVAAAVLIEHVDASDGDRSAVVIRRGPAILSSAEIVFDPSVDDTAKRTAKLAQLTALGIVVRDAA</sequence>
<dbReference type="Proteomes" id="UP001597353">
    <property type="component" value="Unassembled WGS sequence"/>
</dbReference>
<accession>A0ABW4S9W4</accession>